<evidence type="ECO:0000313" key="3">
    <source>
        <dbReference type="Proteomes" id="UP000199727"/>
    </source>
</evidence>
<name>A0A854QQK8_CRYNE</name>
<gene>
    <name evidence="2" type="ORF">C361_00671</name>
</gene>
<feature type="region of interest" description="Disordered" evidence="1">
    <location>
        <begin position="174"/>
        <end position="196"/>
    </location>
</feature>
<comment type="caution">
    <text evidence="2">The sequence shown here is derived from an EMBL/GenBank/DDBJ whole genome shotgun (WGS) entry which is preliminary data.</text>
</comment>
<dbReference type="OrthoDB" id="2570685at2759"/>
<reference evidence="2 3" key="1">
    <citation type="submission" date="2017-06" db="EMBL/GenBank/DDBJ databases">
        <title>Global population genomics of the pathogenic fungus Cryptococcus neoformans var. grubii.</title>
        <authorList>
            <person name="Cuomo C."/>
            <person name="Litvintseva A."/>
            <person name="Chen Y."/>
            <person name="Young S."/>
            <person name="Zeng Q."/>
            <person name="Chapman S."/>
            <person name="Gujja S."/>
            <person name="Saif S."/>
            <person name="Birren B."/>
        </authorList>
    </citation>
    <scope>NUCLEOTIDE SEQUENCE [LARGE SCALE GENOMIC DNA]</scope>
    <source>
        <strain evidence="2 3">Tu259-1</strain>
    </source>
</reference>
<protein>
    <submittedName>
        <fullName evidence="2">Uncharacterized protein</fullName>
    </submittedName>
</protein>
<dbReference type="Proteomes" id="UP000199727">
    <property type="component" value="Unassembled WGS sequence"/>
</dbReference>
<organism evidence="2 3">
    <name type="scientific">Cryptococcus neoformans Tu259-1</name>
    <dbReference type="NCBI Taxonomy" id="1230072"/>
    <lineage>
        <taxon>Eukaryota</taxon>
        <taxon>Fungi</taxon>
        <taxon>Dikarya</taxon>
        <taxon>Basidiomycota</taxon>
        <taxon>Agaricomycotina</taxon>
        <taxon>Tremellomycetes</taxon>
        <taxon>Tremellales</taxon>
        <taxon>Cryptococcaceae</taxon>
        <taxon>Cryptococcus</taxon>
        <taxon>Cryptococcus neoformans species complex</taxon>
    </lineage>
</organism>
<proteinExistence type="predicted"/>
<feature type="compositionally biased region" description="Basic and acidic residues" evidence="1">
    <location>
        <begin position="174"/>
        <end position="188"/>
    </location>
</feature>
<evidence type="ECO:0000256" key="1">
    <source>
        <dbReference type="SAM" id="MobiDB-lite"/>
    </source>
</evidence>
<evidence type="ECO:0000313" key="2">
    <source>
        <dbReference type="EMBL" id="OXG29017.1"/>
    </source>
</evidence>
<accession>A0A854QQK8</accession>
<dbReference type="AlphaFoldDB" id="A0A854QQK8"/>
<dbReference type="EMBL" id="AMKT01000010">
    <property type="protein sequence ID" value="OXG29017.1"/>
    <property type="molecule type" value="Genomic_DNA"/>
</dbReference>
<sequence>MEFDNLETPRVTLATTTTNLEANGSNPSPPIAPPTCQPIITKPKKKVVNKKRGRLTRYLPPLRTEAFIGPFLPSFQDTIMLIQKECPSLSVVPPSCISLQLRFDGNTQDAVKDVPFNVLPSAWPDAASEVLPLVYIQIKGQDTKVGRSTLTECDNGNKVPRGACEQVTWHPKLEERGTQTQADKHPELKPGAPIEGLTWDDLKKNGTLLGIQSAWHDDGAMGCNSTRALLD</sequence>